<feature type="transmembrane region" description="Helical" evidence="1">
    <location>
        <begin position="45"/>
        <end position="67"/>
    </location>
</feature>
<evidence type="ECO:0000256" key="1">
    <source>
        <dbReference type="SAM" id="Phobius"/>
    </source>
</evidence>
<feature type="transmembrane region" description="Helical" evidence="1">
    <location>
        <begin position="106"/>
        <end position="124"/>
    </location>
</feature>
<comment type="caution">
    <text evidence="2">The sequence shown here is derived from an EMBL/GenBank/DDBJ whole genome shotgun (WGS) entry which is preliminary data.</text>
</comment>
<dbReference type="OrthoDB" id="2864326at2"/>
<reference evidence="2 3" key="1">
    <citation type="submission" date="2013-06" db="EMBL/GenBank/DDBJ databases">
        <title>Whole genome shotgun sequence of Bacillus selenatarsenatis SF-1.</title>
        <authorList>
            <person name="Kuroda M."/>
            <person name="Sei K."/>
            <person name="Yamashita M."/>
            <person name="Ike M."/>
        </authorList>
    </citation>
    <scope>NUCLEOTIDE SEQUENCE [LARGE SCALE GENOMIC DNA]</scope>
    <source>
        <strain evidence="2 3">SF-1</strain>
    </source>
</reference>
<feature type="transmembrane region" description="Helical" evidence="1">
    <location>
        <begin position="79"/>
        <end position="100"/>
    </location>
</feature>
<keyword evidence="1" id="KW-0812">Transmembrane</keyword>
<protein>
    <submittedName>
        <fullName evidence="2">Uncharacterized protein</fullName>
    </submittedName>
</protein>
<name>A0A0A8XDH7_MESS1</name>
<dbReference type="AlphaFoldDB" id="A0A0A8XDH7"/>
<evidence type="ECO:0000313" key="2">
    <source>
        <dbReference type="EMBL" id="GAM16221.1"/>
    </source>
</evidence>
<accession>A0A0A8XDH7</accession>
<proteinExistence type="predicted"/>
<dbReference type="EMBL" id="BASE01000113">
    <property type="protein sequence ID" value="GAM16221.1"/>
    <property type="molecule type" value="Genomic_DNA"/>
</dbReference>
<keyword evidence="3" id="KW-1185">Reference proteome</keyword>
<evidence type="ECO:0000313" key="3">
    <source>
        <dbReference type="Proteomes" id="UP000031014"/>
    </source>
</evidence>
<keyword evidence="1" id="KW-0472">Membrane</keyword>
<gene>
    <name evidence="2" type="ORF">SAMD00020551_4409</name>
</gene>
<organism evidence="2 3">
    <name type="scientific">Mesobacillus selenatarsenatis (strain DSM 18680 / JCM 14380 / FERM P-15431 / SF-1)</name>
    <dbReference type="NCBI Taxonomy" id="1321606"/>
    <lineage>
        <taxon>Bacteria</taxon>
        <taxon>Bacillati</taxon>
        <taxon>Bacillota</taxon>
        <taxon>Bacilli</taxon>
        <taxon>Bacillales</taxon>
        <taxon>Bacillaceae</taxon>
        <taxon>Mesobacillus</taxon>
    </lineage>
</organism>
<sequence length="130" mass="14949">MKKILLAIILAAPTSAALITFYGYLTFGASQETGHYDYNPYQDTILILTVYQIPFYLILGIPTTLLIDLIIKEAKINKYAYILQFVLYTISSVIVSSTMFTIGYQGWLVFAIAVHTYFHILYFLRRLMKK</sequence>
<dbReference type="Proteomes" id="UP000031014">
    <property type="component" value="Unassembled WGS sequence"/>
</dbReference>
<dbReference type="RefSeq" id="WP_041967822.1">
    <property type="nucleotide sequence ID" value="NZ_BASE01000113.1"/>
</dbReference>
<keyword evidence="1" id="KW-1133">Transmembrane helix</keyword>